<gene>
    <name evidence="1" type="ORF">KUCAC02_015829</name>
</gene>
<sequence length="99" mass="10548">MDETSRSSLRSGTRVISATVPQSPPVPGRVWKHPGLGGPYPGRQSRGAAGRDSRSWTGAARRGSRTGNEFPEDPSSETSSERPSEPSRRASTRRGSTGI</sequence>
<dbReference type="EMBL" id="CM043785">
    <property type="protein sequence ID" value="KAI4832888.1"/>
    <property type="molecule type" value="Genomic_DNA"/>
</dbReference>
<accession>A0ACB9Y011</accession>
<reference evidence="1" key="1">
    <citation type="submission" date="2022-05" db="EMBL/GenBank/DDBJ databases">
        <title>Chromosome-level genome of Chaenocephalus aceratus.</title>
        <authorList>
            <person name="Park H."/>
        </authorList>
    </citation>
    <scope>NUCLEOTIDE SEQUENCE</scope>
    <source>
        <strain evidence="1">KU_202001</strain>
    </source>
</reference>
<dbReference type="Proteomes" id="UP001057452">
    <property type="component" value="Chromosome 1"/>
</dbReference>
<proteinExistence type="predicted"/>
<evidence type="ECO:0000313" key="2">
    <source>
        <dbReference type="Proteomes" id="UP001057452"/>
    </source>
</evidence>
<name>A0ACB9Y011_CHAAC</name>
<organism evidence="1 2">
    <name type="scientific">Chaenocephalus aceratus</name>
    <name type="common">Blackfin icefish</name>
    <name type="synonym">Chaenichthys aceratus</name>
    <dbReference type="NCBI Taxonomy" id="36190"/>
    <lineage>
        <taxon>Eukaryota</taxon>
        <taxon>Metazoa</taxon>
        <taxon>Chordata</taxon>
        <taxon>Craniata</taxon>
        <taxon>Vertebrata</taxon>
        <taxon>Euteleostomi</taxon>
        <taxon>Actinopterygii</taxon>
        <taxon>Neopterygii</taxon>
        <taxon>Teleostei</taxon>
        <taxon>Neoteleostei</taxon>
        <taxon>Acanthomorphata</taxon>
        <taxon>Eupercaria</taxon>
        <taxon>Perciformes</taxon>
        <taxon>Notothenioidei</taxon>
        <taxon>Channichthyidae</taxon>
        <taxon>Chaenocephalus</taxon>
    </lineage>
</organism>
<evidence type="ECO:0000313" key="1">
    <source>
        <dbReference type="EMBL" id="KAI4832888.1"/>
    </source>
</evidence>
<protein>
    <submittedName>
        <fullName evidence="1">Uncharacterized protein</fullName>
    </submittedName>
</protein>
<comment type="caution">
    <text evidence="1">The sequence shown here is derived from an EMBL/GenBank/DDBJ whole genome shotgun (WGS) entry which is preliminary data.</text>
</comment>
<keyword evidence="2" id="KW-1185">Reference proteome</keyword>